<reference evidence="1" key="1">
    <citation type="submission" date="2022-02" db="EMBL/GenBank/DDBJ databases">
        <title>Plant Genome Project.</title>
        <authorList>
            <person name="Zhang R.-G."/>
        </authorList>
    </citation>
    <scope>NUCLEOTIDE SEQUENCE</scope>
    <source>
        <strain evidence="1">AT1</strain>
    </source>
</reference>
<protein>
    <submittedName>
        <fullName evidence="1">Uncharacterized protein</fullName>
    </submittedName>
</protein>
<evidence type="ECO:0000313" key="1">
    <source>
        <dbReference type="EMBL" id="KAI8561451.1"/>
    </source>
</evidence>
<name>A0ACC0P8H1_RHOML</name>
<accession>A0ACC0P8H1</accession>
<dbReference type="Proteomes" id="UP001062846">
    <property type="component" value="Chromosome 4"/>
</dbReference>
<evidence type="ECO:0000313" key="2">
    <source>
        <dbReference type="Proteomes" id="UP001062846"/>
    </source>
</evidence>
<proteinExistence type="predicted"/>
<keyword evidence="2" id="KW-1185">Reference proteome</keyword>
<comment type="caution">
    <text evidence="1">The sequence shown here is derived from an EMBL/GenBank/DDBJ whole genome shotgun (WGS) entry which is preliminary data.</text>
</comment>
<organism evidence="1 2">
    <name type="scientific">Rhododendron molle</name>
    <name type="common">Chinese azalea</name>
    <name type="synonym">Azalea mollis</name>
    <dbReference type="NCBI Taxonomy" id="49168"/>
    <lineage>
        <taxon>Eukaryota</taxon>
        <taxon>Viridiplantae</taxon>
        <taxon>Streptophyta</taxon>
        <taxon>Embryophyta</taxon>
        <taxon>Tracheophyta</taxon>
        <taxon>Spermatophyta</taxon>
        <taxon>Magnoliopsida</taxon>
        <taxon>eudicotyledons</taxon>
        <taxon>Gunneridae</taxon>
        <taxon>Pentapetalae</taxon>
        <taxon>asterids</taxon>
        <taxon>Ericales</taxon>
        <taxon>Ericaceae</taxon>
        <taxon>Ericoideae</taxon>
        <taxon>Rhodoreae</taxon>
        <taxon>Rhododendron</taxon>
    </lineage>
</organism>
<sequence>MDFTLRRDKAYSSYLDALKSTAKRSGRRPPSFPTPPHFSYLNSLPEYRLPNIPPDLVTEILSHLPIQSLLRFRCVCKPWRDSISDPRLALSFQNRKIAIRYGKGLYDLNLHSESDKVTMVELQYPMRKKEICGTEEVEMPRFQILENGKVLVAVDGKQILVYNPSEDSRRDITSPTNIFAYEESLVSPDSCGGGNDWRIERVDAWNYVYCDDSDYDSDRGRQKYDWCPCCAYDPSHWDDMCEVDCDYDWEEEDFFIKEKQRHRMRIRTKNL</sequence>
<gene>
    <name evidence="1" type="ORF">RHMOL_Rhmol04G0340700</name>
</gene>
<dbReference type="EMBL" id="CM046391">
    <property type="protein sequence ID" value="KAI8561451.1"/>
    <property type="molecule type" value="Genomic_DNA"/>
</dbReference>